<evidence type="ECO:0000256" key="2">
    <source>
        <dbReference type="ARBA" id="ARBA00022517"/>
    </source>
</evidence>
<dbReference type="Gene3D" id="3.30.420.140">
    <property type="entry name" value="YqgF/RNase H-like domain"/>
    <property type="match status" value="1"/>
</dbReference>
<gene>
    <name evidence="6" type="ORF">FSB_LOCUS61184</name>
</gene>
<dbReference type="InterPro" id="IPR006641">
    <property type="entry name" value="YqgF/RNaseH-like_dom"/>
</dbReference>
<name>A0A2N9J7V3_FAGSY</name>
<evidence type="ECO:0000256" key="1">
    <source>
        <dbReference type="ARBA" id="ARBA00022490"/>
    </source>
</evidence>
<sequence length="216" mass="24274">MGLQQQLVSTFVHSPLFLLPTTHEPTNAPAFLPLSSTQTRNYRPRLRAISLHELPPNALCRKRDPNWRCGFSLGVDLGMSRTGLALSKGFSIRPLTVLELRGQKLELELLQIAQQEEVDEFIIGLPKSSDGKETPQSNKIRSVAGRFAVRAAERGLSKSIRQRSTDAYAAMMVLERYFSLAGQESELVLPKNLDLQERLQRGPPKDIDFFPEEFEG</sequence>
<evidence type="ECO:0000313" key="6">
    <source>
        <dbReference type="EMBL" id="SPD33302.1"/>
    </source>
</evidence>
<dbReference type="GO" id="GO:0016787">
    <property type="term" value="F:hydrolase activity"/>
    <property type="evidence" value="ECO:0007669"/>
    <property type="project" value="UniProtKB-KW"/>
</dbReference>
<evidence type="ECO:0000256" key="4">
    <source>
        <dbReference type="ARBA" id="ARBA00022801"/>
    </source>
</evidence>
<dbReference type="SUPFAM" id="SSF53098">
    <property type="entry name" value="Ribonuclease H-like"/>
    <property type="match status" value="1"/>
</dbReference>
<dbReference type="InterPro" id="IPR037027">
    <property type="entry name" value="YqgF/RNaseH-like_dom_sf"/>
</dbReference>
<accession>A0A2N9J7V3</accession>
<keyword evidence="2" id="KW-0690">Ribosome biogenesis</keyword>
<feature type="domain" description="YqgF/RNase H-like" evidence="5">
    <location>
        <begin position="70"/>
        <end position="169"/>
    </location>
</feature>
<dbReference type="SMART" id="SM00732">
    <property type="entry name" value="YqgFc"/>
    <property type="match status" value="1"/>
</dbReference>
<keyword evidence="3" id="KW-0540">Nuclease</keyword>
<dbReference type="GO" id="GO:0000967">
    <property type="term" value="P:rRNA 5'-end processing"/>
    <property type="evidence" value="ECO:0007669"/>
    <property type="project" value="TreeGrafter"/>
</dbReference>
<evidence type="ECO:0000259" key="5">
    <source>
        <dbReference type="SMART" id="SM00732"/>
    </source>
</evidence>
<dbReference type="InterPro" id="IPR005227">
    <property type="entry name" value="YqgF"/>
</dbReference>
<dbReference type="GO" id="GO:0004518">
    <property type="term" value="F:nuclease activity"/>
    <property type="evidence" value="ECO:0007669"/>
    <property type="project" value="UniProtKB-KW"/>
</dbReference>
<organism evidence="6">
    <name type="scientific">Fagus sylvatica</name>
    <name type="common">Beechnut</name>
    <dbReference type="NCBI Taxonomy" id="28930"/>
    <lineage>
        <taxon>Eukaryota</taxon>
        <taxon>Viridiplantae</taxon>
        <taxon>Streptophyta</taxon>
        <taxon>Embryophyta</taxon>
        <taxon>Tracheophyta</taxon>
        <taxon>Spermatophyta</taxon>
        <taxon>Magnoliopsida</taxon>
        <taxon>eudicotyledons</taxon>
        <taxon>Gunneridae</taxon>
        <taxon>Pentapetalae</taxon>
        <taxon>rosids</taxon>
        <taxon>fabids</taxon>
        <taxon>Fagales</taxon>
        <taxon>Fagaceae</taxon>
        <taxon>Fagus</taxon>
    </lineage>
</organism>
<dbReference type="CDD" id="cd16964">
    <property type="entry name" value="YqgF"/>
    <property type="match status" value="1"/>
</dbReference>
<evidence type="ECO:0000256" key="3">
    <source>
        <dbReference type="ARBA" id="ARBA00022722"/>
    </source>
</evidence>
<dbReference type="InterPro" id="IPR012337">
    <property type="entry name" value="RNaseH-like_sf"/>
</dbReference>
<dbReference type="Pfam" id="PF03652">
    <property type="entry name" value="RuvX"/>
    <property type="match status" value="1"/>
</dbReference>
<dbReference type="EMBL" id="OIVN01006448">
    <property type="protein sequence ID" value="SPD33302.1"/>
    <property type="molecule type" value="Genomic_DNA"/>
</dbReference>
<dbReference type="PANTHER" id="PTHR33317:SF4">
    <property type="entry name" value="POLYNUCLEOTIDYL TRANSFERASE, RIBONUCLEASE H-LIKE SUPERFAMILY PROTEIN"/>
    <property type="match status" value="1"/>
</dbReference>
<keyword evidence="1" id="KW-0963">Cytoplasm</keyword>
<dbReference type="PANTHER" id="PTHR33317">
    <property type="entry name" value="POLYNUCLEOTIDYL TRANSFERASE, RIBONUCLEASE H-LIKE SUPERFAMILY PROTEIN"/>
    <property type="match status" value="1"/>
</dbReference>
<reference evidence="6" key="1">
    <citation type="submission" date="2018-02" db="EMBL/GenBank/DDBJ databases">
        <authorList>
            <person name="Cohen D.B."/>
            <person name="Kent A.D."/>
        </authorList>
    </citation>
    <scope>NUCLEOTIDE SEQUENCE</scope>
</reference>
<keyword evidence="4" id="KW-0378">Hydrolase</keyword>
<protein>
    <recommendedName>
        <fullName evidence="5">YqgF/RNase H-like domain-containing protein</fullName>
    </recommendedName>
</protein>
<dbReference type="AlphaFoldDB" id="A0A2N9J7V3"/>
<proteinExistence type="predicted"/>